<dbReference type="Pfam" id="PF13649">
    <property type="entry name" value="Methyltransf_25"/>
    <property type="match status" value="1"/>
</dbReference>
<reference evidence="2" key="1">
    <citation type="journal article" date="2020" name="mSystems">
        <title>Genome- and Community-Level Interaction Insights into Carbon Utilization and Element Cycling Functions of Hydrothermarchaeota in Hydrothermal Sediment.</title>
        <authorList>
            <person name="Zhou Z."/>
            <person name="Liu Y."/>
            <person name="Xu W."/>
            <person name="Pan J."/>
            <person name="Luo Z.H."/>
            <person name="Li M."/>
        </authorList>
    </citation>
    <scope>NUCLEOTIDE SEQUENCE [LARGE SCALE GENOMIC DNA]</scope>
    <source>
        <strain evidence="2">HyVt-633</strain>
    </source>
</reference>
<dbReference type="CDD" id="cd02440">
    <property type="entry name" value="AdoMet_MTases"/>
    <property type="match status" value="1"/>
</dbReference>
<dbReference type="Gene3D" id="3.40.50.150">
    <property type="entry name" value="Vaccinia Virus protein VP39"/>
    <property type="match status" value="1"/>
</dbReference>
<protein>
    <submittedName>
        <fullName evidence="2">Class I SAM-dependent methyltransferase</fullName>
    </submittedName>
</protein>
<keyword evidence="2" id="KW-0808">Transferase</keyword>
<accession>A0A7C5HH05</accession>
<dbReference type="InterPro" id="IPR041698">
    <property type="entry name" value="Methyltransf_25"/>
</dbReference>
<proteinExistence type="predicted"/>
<dbReference type="InterPro" id="IPR029063">
    <property type="entry name" value="SAM-dependent_MTases_sf"/>
</dbReference>
<sequence length="302" mass="33090">MLQLETTGYKALNDLRSRGEFPPKWTNIGDLEQLTDQFMKRFQAERFEASKELGPGFLIPELIEQMIRTGDVEHMDNEAHDDRDRLEWVRALDRMNRMTLSYGHQCDLLMPVIEELGRSGKPVGILELAAGSGGLAFALAERAKRSGIGVKVTASDIVPDMISEGNQIAAERILPVSFRQLNAFSLDGLEPGSVDLVVISQSLHHFTPGQIALMIAQAERHGASAFIGIDGFRSLLLTGGVPLVASLQGILPFTLDGLTSARKFYSEIELDIIAAIATGKSAHHVECSWPLSILHVPLNQPV</sequence>
<keyword evidence="2" id="KW-0489">Methyltransferase</keyword>
<dbReference type="AlphaFoldDB" id="A0A7C5HH05"/>
<dbReference type="GO" id="GO:0008168">
    <property type="term" value="F:methyltransferase activity"/>
    <property type="evidence" value="ECO:0007669"/>
    <property type="project" value="UniProtKB-KW"/>
</dbReference>
<gene>
    <name evidence="2" type="ORF">ENL07_03145</name>
</gene>
<organism evidence="2">
    <name type="scientific">Chlorobaculum parvum</name>
    <dbReference type="NCBI Taxonomy" id="274539"/>
    <lineage>
        <taxon>Bacteria</taxon>
        <taxon>Pseudomonadati</taxon>
        <taxon>Chlorobiota</taxon>
        <taxon>Chlorobiia</taxon>
        <taxon>Chlorobiales</taxon>
        <taxon>Chlorobiaceae</taxon>
        <taxon>Chlorobaculum</taxon>
    </lineage>
</organism>
<comment type="caution">
    <text evidence="2">The sequence shown here is derived from an EMBL/GenBank/DDBJ whole genome shotgun (WGS) entry which is preliminary data.</text>
</comment>
<dbReference type="Proteomes" id="UP000886058">
    <property type="component" value="Unassembled WGS sequence"/>
</dbReference>
<dbReference type="SUPFAM" id="SSF53335">
    <property type="entry name" value="S-adenosyl-L-methionine-dependent methyltransferases"/>
    <property type="match status" value="1"/>
</dbReference>
<evidence type="ECO:0000313" key="2">
    <source>
        <dbReference type="EMBL" id="HHE31643.1"/>
    </source>
</evidence>
<feature type="domain" description="Methyltransferase" evidence="1">
    <location>
        <begin position="125"/>
        <end position="221"/>
    </location>
</feature>
<evidence type="ECO:0000259" key="1">
    <source>
        <dbReference type="Pfam" id="PF13649"/>
    </source>
</evidence>
<dbReference type="EMBL" id="DRSQ01000067">
    <property type="protein sequence ID" value="HHE31643.1"/>
    <property type="molecule type" value="Genomic_DNA"/>
</dbReference>
<name>A0A7C5HH05_9CHLB</name>
<dbReference type="GO" id="GO:0032259">
    <property type="term" value="P:methylation"/>
    <property type="evidence" value="ECO:0007669"/>
    <property type="project" value="UniProtKB-KW"/>
</dbReference>